<evidence type="ECO:0000256" key="2">
    <source>
        <dbReference type="ARBA" id="ARBA00004141"/>
    </source>
</evidence>
<gene>
    <name evidence="13" type="primary">nad5</name>
</gene>
<comment type="function">
    <text evidence="1">Core subunit of the mitochondrial membrane respiratory chain NADH dehydrogenase (Complex I) that is believed to belong to the minimal assembly required for catalysis. Complex I functions in the transfer of electrons from NADH to the respiratory chain. The immediate electron acceptor for the enzyme is believed to be ubiquinone.</text>
</comment>
<keyword evidence="10" id="KW-0520">NAD</keyword>
<feature type="transmembrane region" description="Helical" evidence="10">
    <location>
        <begin position="470"/>
        <end position="487"/>
    </location>
</feature>
<evidence type="ECO:0000259" key="11">
    <source>
        <dbReference type="Pfam" id="PF00361"/>
    </source>
</evidence>
<feature type="transmembrane region" description="Helical" evidence="10">
    <location>
        <begin position="360"/>
        <end position="385"/>
    </location>
</feature>
<dbReference type="Pfam" id="PF00662">
    <property type="entry name" value="Proton_antipo_N"/>
    <property type="match status" value="1"/>
</dbReference>
<keyword evidence="10" id="KW-0830">Ubiquinone</keyword>
<dbReference type="InterPro" id="IPR001516">
    <property type="entry name" value="Proton_antipo_N"/>
</dbReference>
<evidence type="ECO:0000256" key="1">
    <source>
        <dbReference type="ARBA" id="ARBA00003257"/>
    </source>
</evidence>
<dbReference type="GO" id="GO:0042773">
    <property type="term" value="P:ATP synthesis coupled electron transport"/>
    <property type="evidence" value="ECO:0007669"/>
    <property type="project" value="InterPro"/>
</dbReference>
<feature type="transmembrane region" description="Helical" evidence="10">
    <location>
        <begin position="172"/>
        <end position="193"/>
    </location>
</feature>
<keyword evidence="10" id="KW-0813">Transport</keyword>
<comment type="catalytic activity">
    <reaction evidence="9 10">
        <text>a ubiquinone + NADH + 5 H(+)(in) = a ubiquinol + NAD(+) + 4 H(+)(out)</text>
        <dbReference type="Rhea" id="RHEA:29091"/>
        <dbReference type="Rhea" id="RHEA-COMP:9565"/>
        <dbReference type="Rhea" id="RHEA-COMP:9566"/>
        <dbReference type="ChEBI" id="CHEBI:15378"/>
        <dbReference type="ChEBI" id="CHEBI:16389"/>
        <dbReference type="ChEBI" id="CHEBI:17976"/>
        <dbReference type="ChEBI" id="CHEBI:57540"/>
        <dbReference type="ChEBI" id="CHEBI:57945"/>
        <dbReference type="EC" id="7.1.1.2"/>
    </reaction>
</comment>
<geneLocation type="mitochondrion" evidence="13"/>
<feature type="transmembrane region" description="Helical" evidence="10">
    <location>
        <begin position="326"/>
        <end position="348"/>
    </location>
</feature>
<evidence type="ECO:0000259" key="12">
    <source>
        <dbReference type="Pfam" id="PF00662"/>
    </source>
</evidence>
<dbReference type="GO" id="GO:0008137">
    <property type="term" value="F:NADH dehydrogenase (ubiquinone) activity"/>
    <property type="evidence" value="ECO:0007669"/>
    <property type="project" value="UniProtKB-EC"/>
</dbReference>
<feature type="transmembrane region" description="Helical" evidence="10">
    <location>
        <begin position="205"/>
        <end position="225"/>
    </location>
</feature>
<evidence type="ECO:0000256" key="8">
    <source>
        <dbReference type="ARBA" id="ARBA00023136"/>
    </source>
</evidence>
<evidence type="ECO:0000256" key="4">
    <source>
        <dbReference type="ARBA" id="ARBA00021096"/>
    </source>
</evidence>
<dbReference type="EC" id="7.1.1.2" evidence="3 10"/>
<accession>A0A343LDP2</accession>
<proteinExistence type="inferred from homology"/>
<feature type="domain" description="NADH:quinone oxidoreductase/Mrp antiporter transmembrane" evidence="11">
    <location>
        <begin position="104"/>
        <end position="372"/>
    </location>
</feature>
<dbReference type="InterPro" id="IPR001750">
    <property type="entry name" value="ND/Mrp_TM"/>
</dbReference>
<feature type="transmembrane region" description="Helical" evidence="10">
    <location>
        <begin position="50"/>
        <end position="75"/>
    </location>
</feature>
<keyword evidence="5 10" id="KW-0812">Transmembrane</keyword>
<dbReference type="GO" id="GO:0016020">
    <property type="term" value="C:membrane"/>
    <property type="evidence" value="ECO:0007669"/>
    <property type="project" value="UniProtKB-SubCell"/>
</dbReference>
<sequence>MKVSKYLFISLYLFLTSFLSSLSFLYFFSLNKSILVEIELMSVNSILYHFIFYLDWVCFMFIFIVTLISSLIFIYSSGYMGQECKKFLWLTFLFILFMLFMILSPSVLGVLLGWDGLGLISYCLVIYYQSSDSFNSGFITAATNRLGDAFLIVSVVWLSMDGEFGFWDSMKFPLFFVLACMTKSAQFPFSAWLPAAMAAPTPISSLVHSSTLVTAGVYMLIRFFFNFCETGGMIFLLIMSLFTVFCAGVMSLQEMDMKRLIALSTLGQLGFMMVILCLGYFYIALFHLLIHALFKALLFMCGGFIIHSSLGVQDLRKMGNLHYNNLIKVSLLVSSASLMGVPFSSGFYSKDALLELIMCSYGGLGMGLFMISMALLTVTYSFRFFKCLSSNGSWVVWMSSDWDLNMSVYLLCMINIFMGFILNMFISELYLVSLSTISKILPLVLLISGVVWSGVSWFSLSKILMISSLMYLNPLSSGLMSMMYLQFMNYKLLDQGWLEGSLKMIKIIILKYSFWMKNFLTDFFYFSSVGVLITLFMLM</sequence>
<dbReference type="EMBL" id="MF431590">
    <property type="protein sequence ID" value="ATN42467.1"/>
    <property type="molecule type" value="Genomic_DNA"/>
</dbReference>
<evidence type="ECO:0000313" key="13">
    <source>
        <dbReference type="EMBL" id="ATN42467.1"/>
    </source>
</evidence>
<evidence type="ECO:0000256" key="7">
    <source>
        <dbReference type="ARBA" id="ARBA00022989"/>
    </source>
</evidence>
<feature type="transmembrane region" description="Helical" evidence="10">
    <location>
        <begin position="438"/>
        <end position="458"/>
    </location>
</feature>
<feature type="transmembrane region" description="Helical" evidence="10">
    <location>
        <begin position="7"/>
        <end position="30"/>
    </location>
</feature>
<feature type="transmembrane region" description="Helical" evidence="10">
    <location>
        <begin position="288"/>
        <end position="306"/>
    </location>
</feature>
<dbReference type="AlphaFoldDB" id="A0A343LDP2"/>
<evidence type="ECO:0000256" key="10">
    <source>
        <dbReference type="RuleBase" id="RU003404"/>
    </source>
</evidence>
<reference evidence="13" key="1">
    <citation type="submission" date="2017-07" db="EMBL/GenBank/DDBJ databases">
        <authorList>
            <person name="Sun Z.S."/>
            <person name="Albrecht U."/>
            <person name="Echele G."/>
            <person name="Lee C.C."/>
        </authorList>
    </citation>
    <scope>NUCLEOTIDE SEQUENCE</scope>
</reference>
<dbReference type="Pfam" id="PF00361">
    <property type="entry name" value="Proton_antipo_M"/>
    <property type="match status" value="1"/>
</dbReference>
<keyword evidence="10 13" id="KW-0496">Mitochondrion</keyword>
<feature type="transmembrane region" description="Helical" evidence="10">
    <location>
        <begin position="406"/>
        <end position="426"/>
    </location>
</feature>
<dbReference type="PANTHER" id="PTHR42829">
    <property type="entry name" value="NADH-UBIQUINONE OXIDOREDUCTASE CHAIN 5"/>
    <property type="match status" value="1"/>
</dbReference>
<organism evidence="13">
    <name type="scientific">Calophya californica</name>
    <dbReference type="NCBI Taxonomy" id="2047826"/>
    <lineage>
        <taxon>Eukaryota</taxon>
        <taxon>Metazoa</taxon>
        <taxon>Ecdysozoa</taxon>
        <taxon>Arthropoda</taxon>
        <taxon>Hexapoda</taxon>
        <taxon>Insecta</taxon>
        <taxon>Pterygota</taxon>
        <taxon>Neoptera</taxon>
        <taxon>Paraneoptera</taxon>
        <taxon>Hemiptera</taxon>
        <taxon>Sternorrhyncha</taxon>
        <taxon>Psylloidea</taxon>
        <taxon>Calophyidae</taxon>
        <taxon>Calophya</taxon>
    </lineage>
</organism>
<feature type="transmembrane region" description="Helical" evidence="10">
    <location>
        <begin position="231"/>
        <end position="253"/>
    </location>
</feature>
<evidence type="ECO:0000256" key="3">
    <source>
        <dbReference type="ARBA" id="ARBA00012944"/>
    </source>
</evidence>
<evidence type="ECO:0000256" key="5">
    <source>
        <dbReference type="ARBA" id="ARBA00022692"/>
    </source>
</evidence>
<comment type="function">
    <text evidence="10">Core subunit of the mitochondrial membrane respiratory chain NADH dehydrogenase (Complex I) which catalyzes electron transfer from NADH through the respiratory chain, using ubiquinone as an electron acceptor. Essential for the catalytic activity and assembly of complex I.</text>
</comment>
<protein>
    <recommendedName>
        <fullName evidence="4 10">NADH-ubiquinone oxidoreductase chain 5</fullName>
        <ecNumber evidence="3 10">7.1.1.2</ecNumber>
    </recommendedName>
</protein>
<keyword evidence="8 10" id="KW-0472">Membrane</keyword>
<dbReference type="InterPro" id="IPR003945">
    <property type="entry name" value="NU5C-like"/>
</dbReference>
<feature type="transmembrane region" description="Helical" evidence="10">
    <location>
        <begin position="519"/>
        <end position="538"/>
    </location>
</feature>
<feature type="transmembrane region" description="Helical" evidence="10">
    <location>
        <begin position="87"/>
        <end position="105"/>
    </location>
</feature>
<evidence type="ECO:0000256" key="9">
    <source>
        <dbReference type="ARBA" id="ARBA00049551"/>
    </source>
</evidence>
<feature type="domain" description="NADH-Ubiquinone oxidoreductase (complex I) chain 5 N-terminal" evidence="12">
    <location>
        <begin position="41"/>
        <end position="83"/>
    </location>
</feature>
<comment type="subcellular location">
    <subcellularLocation>
        <location evidence="2">Membrane</location>
        <topology evidence="2">Multi-pass membrane protein</topology>
    </subcellularLocation>
</comment>
<dbReference type="GO" id="GO:0003954">
    <property type="term" value="F:NADH dehydrogenase activity"/>
    <property type="evidence" value="ECO:0007669"/>
    <property type="project" value="TreeGrafter"/>
</dbReference>
<feature type="transmembrane region" description="Helical" evidence="10">
    <location>
        <begin position="260"/>
        <end position="282"/>
    </location>
</feature>
<evidence type="ECO:0000256" key="6">
    <source>
        <dbReference type="ARBA" id="ARBA00022982"/>
    </source>
</evidence>
<dbReference type="PANTHER" id="PTHR42829:SF2">
    <property type="entry name" value="NADH-UBIQUINONE OXIDOREDUCTASE CHAIN 5"/>
    <property type="match status" value="1"/>
</dbReference>
<dbReference type="PRINTS" id="PR01434">
    <property type="entry name" value="NADHDHGNASE5"/>
</dbReference>
<keyword evidence="7 10" id="KW-1133">Transmembrane helix</keyword>
<comment type="similarity">
    <text evidence="10">Belongs to the complex I subunit 5 family.</text>
</comment>
<name>A0A343LDP2_9HEMI</name>
<dbReference type="GO" id="GO:0015990">
    <property type="term" value="P:electron transport coupled proton transport"/>
    <property type="evidence" value="ECO:0007669"/>
    <property type="project" value="TreeGrafter"/>
</dbReference>
<keyword evidence="6" id="KW-0249">Electron transport</keyword>